<gene>
    <name evidence="1" type="ORF">ECRASSUSDP1_LOCUS17458</name>
</gene>
<reference evidence="1" key="1">
    <citation type="submission" date="2023-07" db="EMBL/GenBank/DDBJ databases">
        <authorList>
            <consortium name="AG Swart"/>
            <person name="Singh M."/>
            <person name="Singh A."/>
            <person name="Seah K."/>
            <person name="Emmerich C."/>
        </authorList>
    </citation>
    <scope>NUCLEOTIDE SEQUENCE</scope>
    <source>
        <strain evidence="1">DP1</strain>
    </source>
</reference>
<evidence type="ECO:0000313" key="2">
    <source>
        <dbReference type="Proteomes" id="UP001295684"/>
    </source>
</evidence>
<dbReference type="AlphaFoldDB" id="A0AAD1XP05"/>
<name>A0AAD1XP05_EUPCR</name>
<comment type="caution">
    <text evidence="1">The sequence shown here is derived from an EMBL/GenBank/DDBJ whole genome shotgun (WGS) entry which is preliminary data.</text>
</comment>
<protein>
    <submittedName>
        <fullName evidence="1">Uncharacterized protein</fullName>
    </submittedName>
</protein>
<organism evidence="1 2">
    <name type="scientific">Euplotes crassus</name>
    <dbReference type="NCBI Taxonomy" id="5936"/>
    <lineage>
        <taxon>Eukaryota</taxon>
        <taxon>Sar</taxon>
        <taxon>Alveolata</taxon>
        <taxon>Ciliophora</taxon>
        <taxon>Intramacronucleata</taxon>
        <taxon>Spirotrichea</taxon>
        <taxon>Hypotrichia</taxon>
        <taxon>Euplotida</taxon>
        <taxon>Euplotidae</taxon>
        <taxon>Moneuplotes</taxon>
    </lineage>
</organism>
<evidence type="ECO:0000313" key="1">
    <source>
        <dbReference type="EMBL" id="CAI2376089.1"/>
    </source>
</evidence>
<dbReference type="Proteomes" id="UP001295684">
    <property type="component" value="Unassembled WGS sequence"/>
</dbReference>
<accession>A0AAD1XP05</accession>
<dbReference type="EMBL" id="CAMPGE010017621">
    <property type="protein sequence ID" value="CAI2376089.1"/>
    <property type="molecule type" value="Genomic_DNA"/>
</dbReference>
<sequence length="268" mass="31695">MIEKVVFKEENKYGRQCFGNMKERLGYKGWARYRGDHILEFIPKKLCYQQYKFEYVKLRQDIRGLGNIQTALTNDKMNFRFLKRLFEESMFPKKINKWEIHSSPLINKFILRAGIKNICQNASNVTQRLALLHFRLGPTHVDKIIMSGRHLKFIFFYFCEIANQKGRRTFKTYNMSSSGLEIQISNCHPSQSSEEKPALRVIKNIMNGIMNSRLHPLESQIPTCNIVKFIKFFNMTPCTAEEIDREVNYPELRDKVVVTKYEVLFNLQ</sequence>
<keyword evidence="2" id="KW-1185">Reference proteome</keyword>
<proteinExistence type="predicted"/>